<accession>A0A0R1LG35</accession>
<evidence type="ECO:0000313" key="4">
    <source>
        <dbReference type="EMBL" id="KRK94448.1"/>
    </source>
</evidence>
<dbReference type="Gene3D" id="1.10.357.10">
    <property type="entry name" value="Tetracycline Repressor, domain 2"/>
    <property type="match status" value="1"/>
</dbReference>
<sequence>MEKSDKNTLLFKALASLSQKKPFHDISISVLCQQAGVSRMYFYRHFNTLDEIIAQHINDDFRRFVRLIDHRRIKNSAIFIETFLQVLEPDLPELAIFLKNDRANLIQTIFQNDLAELIKVDTLPFPKVHNPYWQVYVAGGLTRVLVTWFEQAHPESPKQMGQLITQIVNKP</sequence>
<reference evidence="4 5" key="1">
    <citation type="journal article" date="2015" name="Genome Announc.">
        <title>Expanding the biotechnology potential of lactobacilli through comparative genomics of 213 strains and associated genera.</title>
        <authorList>
            <person name="Sun Z."/>
            <person name="Harris H.M."/>
            <person name="McCann A."/>
            <person name="Guo C."/>
            <person name="Argimon S."/>
            <person name="Zhang W."/>
            <person name="Yang X."/>
            <person name="Jeffery I.B."/>
            <person name="Cooney J.C."/>
            <person name="Kagawa T.F."/>
            <person name="Liu W."/>
            <person name="Song Y."/>
            <person name="Salvetti E."/>
            <person name="Wrobel A."/>
            <person name="Rasinkangas P."/>
            <person name="Parkhill J."/>
            <person name="Rea M.C."/>
            <person name="O'Sullivan O."/>
            <person name="Ritari J."/>
            <person name="Douillard F.P."/>
            <person name="Paul Ross R."/>
            <person name="Yang R."/>
            <person name="Briner A.E."/>
            <person name="Felis G.E."/>
            <person name="de Vos W.M."/>
            <person name="Barrangou R."/>
            <person name="Klaenhammer T.R."/>
            <person name="Caufield P.W."/>
            <person name="Cui Y."/>
            <person name="Zhang H."/>
            <person name="O'Toole P.W."/>
        </authorList>
    </citation>
    <scope>NUCLEOTIDE SEQUENCE [LARGE SCALE GENOMIC DNA]</scope>
    <source>
        <strain evidence="4 5">DSM 19394</strain>
    </source>
</reference>
<dbReference type="RefSeq" id="WP_057803396.1">
    <property type="nucleotide sequence ID" value="NZ_AZDV01000026.1"/>
</dbReference>
<dbReference type="SUPFAM" id="SSF46689">
    <property type="entry name" value="Homeodomain-like"/>
    <property type="match status" value="1"/>
</dbReference>
<dbReference type="AlphaFoldDB" id="A0A0R1LG35"/>
<comment type="caution">
    <text evidence="4">The sequence shown here is derived from an EMBL/GenBank/DDBJ whole genome shotgun (WGS) entry which is preliminary data.</text>
</comment>
<gene>
    <name evidence="4" type="ORF">FD25_GL000410</name>
</gene>
<feature type="domain" description="HTH tetR-type" evidence="3">
    <location>
        <begin position="4"/>
        <end position="64"/>
    </location>
</feature>
<dbReference type="STRING" id="1423715.FD25_GL000410"/>
<keyword evidence="5" id="KW-1185">Reference proteome</keyword>
<dbReference type="PROSITE" id="PS50977">
    <property type="entry name" value="HTH_TETR_2"/>
    <property type="match status" value="1"/>
</dbReference>
<protein>
    <recommendedName>
        <fullName evidence="3">HTH tetR-type domain-containing protein</fullName>
    </recommendedName>
</protein>
<evidence type="ECO:0000256" key="1">
    <source>
        <dbReference type="ARBA" id="ARBA00023125"/>
    </source>
</evidence>
<dbReference type="InterPro" id="IPR001647">
    <property type="entry name" value="HTH_TetR"/>
</dbReference>
<dbReference type="GO" id="GO:0003677">
    <property type="term" value="F:DNA binding"/>
    <property type="evidence" value="ECO:0007669"/>
    <property type="project" value="UniProtKB-UniRule"/>
</dbReference>
<dbReference type="EMBL" id="AZDV01000026">
    <property type="protein sequence ID" value="KRK94448.1"/>
    <property type="molecule type" value="Genomic_DNA"/>
</dbReference>
<organism evidence="4 5">
    <name type="scientific">Levilactobacillus acidifarinae DSM 19394 = JCM 15949</name>
    <dbReference type="NCBI Taxonomy" id="1423715"/>
    <lineage>
        <taxon>Bacteria</taxon>
        <taxon>Bacillati</taxon>
        <taxon>Bacillota</taxon>
        <taxon>Bacilli</taxon>
        <taxon>Lactobacillales</taxon>
        <taxon>Lactobacillaceae</taxon>
        <taxon>Levilactobacillus</taxon>
    </lineage>
</organism>
<dbReference type="PATRIC" id="fig|1423715.3.peg.427"/>
<dbReference type="OrthoDB" id="9810250at2"/>
<keyword evidence="1 2" id="KW-0238">DNA-binding</keyword>
<name>A0A0R1LG35_9LACO</name>
<evidence type="ECO:0000259" key="3">
    <source>
        <dbReference type="PROSITE" id="PS50977"/>
    </source>
</evidence>
<feature type="DNA-binding region" description="H-T-H motif" evidence="2">
    <location>
        <begin position="27"/>
        <end position="46"/>
    </location>
</feature>
<dbReference type="Proteomes" id="UP000051955">
    <property type="component" value="Unassembled WGS sequence"/>
</dbReference>
<evidence type="ECO:0000256" key="2">
    <source>
        <dbReference type="PROSITE-ProRule" id="PRU00335"/>
    </source>
</evidence>
<proteinExistence type="predicted"/>
<dbReference type="InterPro" id="IPR009057">
    <property type="entry name" value="Homeodomain-like_sf"/>
</dbReference>
<evidence type="ECO:0000313" key="5">
    <source>
        <dbReference type="Proteomes" id="UP000051955"/>
    </source>
</evidence>